<name>A0A919X4D8_9BACI</name>
<dbReference type="RefSeq" id="WP_212919010.1">
    <property type="nucleotide sequence ID" value="NZ_BORP01000001.1"/>
</dbReference>
<dbReference type="SUPFAM" id="SSF109854">
    <property type="entry name" value="DinB/YfiT-like putative metalloenzymes"/>
    <property type="match status" value="1"/>
</dbReference>
<sequence length="165" mass="19344">MSNLIRNSLEQTREELLQEITSLTFEELNRKPNMETWSVAQNCHHLYLTEIATVRAIKWGLKEGKESDDRRKNIQLILDRTVKYPAPSVVEPSEESLELEQLKEMLADSRKQLLETVNSLEDLSELTRKVVKHPAFDTMALDQWVELLPLHEQRHLSQIRETLKE</sequence>
<keyword evidence="3" id="KW-1185">Reference proteome</keyword>
<dbReference type="AlphaFoldDB" id="A0A919X4D8"/>
<evidence type="ECO:0000259" key="1">
    <source>
        <dbReference type="Pfam" id="PF12867"/>
    </source>
</evidence>
<evidence type="ECO:0000313" key="2">
    <source>
        <dbReference type="EMBL" id="GIO25459.1"/>
    </source>
</evidence>
<dbReference type="InterPro" id="IPR034660">
    <property type="entry name" value="DinB/YfiT-like"/>
</dbReference>
<proteinExistence type="predicted"/>
<protein>
    <submittedName>
        <fullName evidence="2">PadR family transcriptional regulator</fullName>
    </submittedName>
</protein>
<accession>A0A919X4D8</accession>
<dbReference type="Pfam" id="PF12867">
    <property type="entry name" value="DinB_2"/>
    <property type="match status" value="1"/>
</dbReference>
<evidence type="ECO:0000313" key="3">
    <source>
        <dbReference type="Proteomes" id="UP000676917"/>
    </source>
</evidence>
<organism evidence="2 3">
    <name type="scientific">Ornithinibacillus bavariensis</name>
    <dbReference type="NCBI Taxonomy" id="545502"/>
    <lineage>
        <taxon>Bacteria</taxon>
        <taxon>Bacillati</taxon>
        <taxon>Bacillota</taxon>
        <taxon>Bacilli</taxon>
        <taxon>Bacillales</taxon>
        <taxon>Bacillaceae</taxon>
        <taxon>Ornithinibacillus</taxon>
    </lineage>
</organism>
<dbReference type="EMBL" id="BORP01000001">
    <property type="protein sequence ID" value="GIO25459.1"/>
    <property type="molecule type" value="Genomic_DNA"/>
</dbReference>
<dbReference type="InterPro" id="IPR024775">
    <property type="entry name" value="DinB-like"/>
</dbReference>
<reference evidence="2" key="1">
    <citation type="submission" date="2021-03" db="EMBL/GenBank/DDBJ databases">
        <title>Antimicrobial resistance genes in bacteria isolated from Japanese honey, and their potential for conferring macrolide and lincosamide resistance in the American foulbrood pathogen Paenibacillus larvae.</title>
        <authorList>
            <person name="Okamoto M."/>
            <person name="Kumagai M."/>
            <person name="Kanamori H."/>
            <person name="Takamatsu D."/>
        </authorList>
    </citation>
    <scope>NUCLEOTIDE SEQUENCE</scope>
    <source>
        <strain evidence="2">J43TS3</strain>
    </source>
</reference>
<dbReference type="Gene3D" id="1.20.120.450">
    <property type="entry name" value="dinb family like domain"/>
    <property type="match status" value="1"/>
</dbReference>
<feature type="domain" description="DinB-like" evidence="1">
    <location>
        <begin position="9"/>
        <end position="159"/>
    </location>
</feature>
<gene>
    <name evidence="2" type="ORF">J43TS3_00700</name>
</gene>
<comment type="caution">
    <text evidence="2">The sequence shown here is derived from an EMBL/GenBank/DDBJ whole genome shotgun (WGS) entry which is preliminary data.</text>
</comment>
<dbReference type="Proteomes" id="UP000676917">
    <property type="component" value="Unassembled WGS sequence"/>
</dbReference>